<evidence type="ECO:0000313" key="2">
    <source>
        <dbReference type="EMBL" id="EQM95224.1"/>
    </source>
</evidence>
<evidence type="ECO:0000313" key="3">
    <source>
        <dbReference type="Proteomes" id="UP000003973"/>
    </source>
</evidence>
<sequence>MFRKTGKPGIHAGFKPFLTLLIHPVPNTSRLVFFPAKPSPLPAFPGERGKTGETGPAAAQTAPDCRNGTFPARRKKIAARKKGECLRNVGYFFTFSKKITTK</sequence>
<dbReference type="Proteomes" id="UP000003973">
    <property type="component" value="Unassembled WGS sequence"/>
</dbReference>
<gene>
    <name evidence="2" type="ORF">OFAG_02220</name>
</gene>
<organism evidence="2 3">
    <name type="scientific">Oxalobacter paraformigenes</name>
    <dbReference type="NCBI Taxonomy" id="556268"/>
    <lineage>
        <taxon>Bacteria</taxon>
        <taxon>Pseudomonadati</taxon>
        <taxon>Pseudomonadota</taxon>
        <taxon>Betaproteobacteria</taxon>
        <taxon>Burkholderiales</taxon>
        <taxon>Oxalobacteraceae</taxon>
        <taxon>Oxalobacter</taxon>
    </lineage>
</organism>
<evidence type="ECO:0000256" key="1">
    <source>
        <dbReference type="SAM" id="MobiDB-lite"/>
    </source>
</evidence>
<name>T5LT47_9BURK</name>
<dbReference type="HOGENOM" id="CLU_2274549_0_0_4"/>
<keyword evidence="3" id="KW-1185">Reference proteome</keyword>
<accession>T5LT47</accession>
<dbReference type="EMBL" id="ACDP02000020">
    <property type="protein sequence ID" value="EQM95224.1"/>
    <property type="molecule type" value="Genomic_DNA"/>
</dbReference>
<dbReference type="AlphaFoldDB" id="T5LT47"/>
<reference evidence="2" key="1">
    <citation type="submission" date="2011-10" db="EMBL/GenBank/DDBJ databases">
        <title>The Genome Sequence of Oxalobacter formigenes HOxBLS.</title>
        <authorList>
            <consortium name="The Broad Institute Genome Sequencing Platform"/>
            <person name="Earl A."/>
            <person name="Ward D."/>
            <person name="Feldgarden M."/>
            <person name="Gevers D."/>
            <person name="Allison M.J."/>
            <person name="Humphrey S."/>
            <person name="Young S.K."/>
            <person name="Zeng Q."/>
            <person name="Gargeya S."/>
            <person name="Fitzgerald M."/>
            <person name="Haas B."/>
            <person name="Abouelleil A."/>
            <person name="Alvarado L."/>
            <person name="Arachchi H.M."/>
            <person name="Berlin A."/>
            <person name="Brown A."/>
            <person name="Chapman S.B."/>
            <person name="Chen Z."/>
            <person name="Dunbar C."/>
            <person name="Freedman E."/>
            <person name="Gearin G."/>
            <person name="Goldberg J."/>
            <person name="Griggs A."/>
            <person name="Gujja S."/>
            <person name="Heiman D."/>
            <person name="Howarth C."/>
            <person name="Larson L."/>
            <person name="Lui A."/>
            <person name="MacDonald P.J.P."/>
            <person name="Montmayeur A."/>
            <person name="Murphy C."/>
            <person name="Neiman D."/>
            <person name="Pearson M."/>
            <person name="Priest M."/>
            <person name="Roberts A."/>
            <person name="Saif S."/>
            <person name="Shea T."/>
            <person name="Shenoy N."/>
            <person name="Sisk P."/>
            <person name="Stolte C."/>
            <person name="Sykes S."/>
            <person name="Wortman J."/>
            <person name="Nusbaum C."/>
            <person name="Birren B."/>
        </authorList>
    </citation>
    <scope>NUCLEOTIDE SEQUENCE [LARGE SCALE GENOMIC DNA]</scope>
    <source>
        <strain evidence="2">HOxBLS</strain>
    </source>
</reference>
<proteinExistence type="predicted"/>
<protein>
    <submittedName>
        <fullName evidence="2">Uncharacterized protein</fullName>
    </submittedName>
</protein>
<comment type="caution">
    <text evidence="2">The sequence shown here is derived from an EMBL/GenBank/DDBJ whole genome shotgun (WGS) entry which is preliminary data.</text>
</comment>
<feature type="region of interest" description="Disordered" evidence="1">
    <location>
        <begin position="43"/>
        <end position="69"/>
    </location>
</feature>